<dbReference type="Pfam" id="PF01190">
    <property type="entry name" value="Pollen_Ole_e_1"/>
    <property type="match status" value="1"/>
</dbReference>
<name>A0A8T3AB18_DENNO</name>
<dbReference type="PANTHER" id="PTHR33210:SF24">
    <property type="entry name" value="POLLEN OLE E 1 ALLERGEN AND EXTENSIN FAMILY PROTEIN"/>
    <property type="match status" value="1"/>
</dbReference>
<dbReference type="AlphaFoldDB" id="A0A8T3AB18"/>
<feature type="region of interest" description="Disordered" evidence="1">
    <location>
        <begin position="135"/>
        <end position="174"/>
    </location>
</feature>
<feature type="compositionally biased region" description="Polar residues" evidence="1">
    <location>
        <begin position="135"/>
        <end position="144"/>
    </location>
</feature>
<evidence type="ECO:0000256" key="1">
    <source>
        <dbReference type="SAM" id="MobiDB-lite"/>
    </source>
</evidence>
<comment type="caution">
    <text evidence="3">The sequence shown here is derived from an EMBL/GenBank/DDBJ whole genome shotgun (WGS) entry which is preliminary data.</text>
</comment>
<gene>
    <name evidence="3" type="ORF">KFK09_023736</name>
</gene>
<evidence type="ECO:0000313" key="4">
    <source>
        <dbReference type="Proteomes" id="UP000829196"/>
    </source>
</evidence>
<protein>
    <submittedName>
        <fullName evidence="3">Uncharacterized protein</fullName>
    </submittedName>
</protein>
<evidence type="ECO:0000256" key="2">
    <source>
        <dbReference type="SAM" id="SignalP"/>
    </source>
</evidence>
<dbReference type="EMBL" id="JAGYWB010000017">
    <property type="protein sequence ID" value="KAI0493617.1"/>
    <property type="molecule type" value="Genomic_DNA"/>
</dbReference>
<keyword evidence="2" id="KW-0732">Signal</keyword>
<keyword evidence="4" id="KW-1185">Reference proteome</keyword>
<accession>A0A8T3AB18</accession>
<dbReference type="InterPro" id="IPR039923">
    <property type="entry name" value="Protodermal_1"/>
</dbReference>
<proteinExistence type="predicted"/>
<dbReference type="PANTHER" id="PTHR33210">
    <property type="entry name" value="PROTODERMAL FACTOR 1"/>
    <property type="match status" value="1"/>
</dbReference>
<sequence length="308" mass="33269">MTSSFEFILRILLPLFLLLKAGVIAVNGDALVTGTVFCDQCKDGSRGFFDYPLSGAKVAVSCGDQYKEESSNFMGSYSVRFDGSPDLSGCYARVVRGPDDCGAAAGPAQGLKFMFRMFDMEAYTVDPLLSQPSKPMSFCSQSGDPTKPKPTPPAINVPPPVALSRPPPAPPRSRSPAIPFLEASACSYDKWLMPAFKCHWRVVSPETPVALAFGPVAAGKYGPDLTLWNGLYGRGDVYRTLLRESTAALLNSYNSIRFPYPTLSVVSNMNSALLGSQREALMTALRFRRANSGISGRLTVPCKFTPCS</sequence>
<reference evidence="3" key="1">
    <citation type="journal article" date="2022" name="Front. Genet.">
        <title>Chromosome-Scale Assembly of the Dendrobium nobile Genome Provides Insights Into the Molecular Mechanism of the Biosynthesis of the Medicinal Active Ingredient of Dendrobium.</title>
        <authorList>
            <person name="Xu Q."/>
            <person name="Niu S.-C."/>
            <person name="Li K.-L."/>
            <person name="Zheng P.-J."/>
            <person name="Zhang X.-J."/>
            <person name="Jia Y."/>
            <person name="Liu Y."/>
            <person name="Niu Y.-X."/>
            <person name="Yu L.-H."/>
            <person name="Chen D.-F."/>
            <person name="Zhang G.-Q."/>
        </authorList>
    </citation>
    <scope>NUCLEOTIDE SEQUENCE</scope>
    <source>
        <tissue evidence="3">Leaf</tissue>
    </source>
</reference>
<feature type="compositionally biased region" description="Pro residues" evidence="1">
    <location>
        <begin position="148"/>
        <end position="173"/>
    </location>
</feature>
<organism evidence="3 4">
    <name type="scientific">Dendrobium nobile</name>
    <name type="common">Orchid</name>
    <dbReference type="NCBI Taxonomy" id="94219"/>
    <lineage>
        <taxon>Eukaryota</taxon>
        <taxon>Viridiplantae</taxon>
        <taxon>Streptophyta</taxon>
        <taxon>Embryophyta</taxon>
        <taxon>Tracheophyta</taxon>
        <taxon>Spermatophyta</taxon>
        <taxon>Magnoliopsida</taxon>
        <taxon>Liliopsida</taxon>
        <taxon>Asparagales</taxon>
        <taxon>Orchidaceae</taxon>
        <taxon>Epidendroideae</taxon>
        <taxon>Malaxideae</taxon>
        <taxon>Dendrobiinae</taxon>
        <taxon>Dendrobium</taxon>
    </lineage>
</organism>
<dbReference type="Proteomes" id="UP000829196">
    <property type="component" value="Unassembled WGS sequence"/>
</dbReference>
<dbReference type="OrthoDB" id="1909008at2759"/>
<feature type="signal peptide" evidence="2">
    <location>
        <begin position="1"/>
        <end position="25"/>
    </location>
</feature>
<evidence type="ECO:0000313" key="3">
    <source>
        <dbReference type="EMBL" id="KAI0493617.1"/>
    </source>
</evidence>
<feature type="chain" id="PRO_5035828242" evidence="2">
    <location>
        <begin position="26"/>
        <end position="308"/>
    </location>
</feature>